<dbReference type="OrthoDB" id="9765721at2"/>
<comment type="caution">
    <text evidence="2">The sequence shown here is derived from an EMBL/GenBank/DDBJ whole genome shotgun (WGS) entry which is preliminary data.</text>
</comment>
<feature type="transmembrane region" description="Helical" evidence="1">
    <location>
        <begin position="117"/>
        <end position="138"/>
    </location>
</feature>
<accession>A0A4R6QMJ0</accession>
<dbReference type="EMBL" id="SNXS01000003">
    <property type="protein sequence ID" value="TDP71709.1"/>
    <property type="molecule type" value="Genomic_DNA"/>
</dbReference>
<keyword evidence="1" id="KW-1133">Transmembrane helix</keyword>
<feature type="transmembrane region" description="Helical" evidence="1">
    <location>
        <begin position="159"/>
        <end position="182"/>
    </location>
</feature>
<sequence>MTTLTAGISPVRAPAFAHSVLPDLATTRFKRRLDIEFSGSGSEYFRIWIVNLLLTVVTLGLYLPFAKARRLSYFYANTLIDGQALAFHGNPWRMFRGFLLLALLMLAYGVAGRFSPVAGLIAFGLLCAVWPALWRAGLQFRLSNTSWRGLPFSFRGDLAGAYRCMLPTYLPAMLMVVCQFLWAPAPGAQPEDPAFYALITFGPLLLLFGLLPWGLALIKRYQHGGYVYADQQATLSASIGSFYSLAMKGLLVTLVPVALAGVGAAVLIPLIKSGALGQTAAIMLLAGLGLLAYLLLLVIMMSYFSARMQNLVWCKTGSAALQFDSQLSARSLGWLNLKNWVLTAITLGLYRPFAAINTTQLRLSAMKVTVDADMDEWVTQAGAAQQDAAGEAAGDFFGIDMGL</sequence>
<dbReference type="AlphaFoldDB" id="A0A4R6QMJ0"/>
<gene>
    <name evidence="2" type="ORF">DES47_103691</name>
</gene>
<feature type="transmembrane region" description="Helical" evidence="1">
    <location>
        <begin position="194"/>
        <end position="218"/>
    </location>
</feature>
<feature type="transmembrane region" description="Helical" evidence="1">
    <location>
        <begin position="277"/>
        <end position="299"/>
    </location>
</feature>
<feature type="transmembrane region" description="Helical" evidence="1">
    <location>
        <begin position="94"/>
        <end position="111"/>
    </location>
</feature>
<evidence type="ECO:0000313" key="2">
    <source>
        <dbReference type="EMBL" id="TDP71709.1"/>
    </source>
</evidence>
<dbReference type="Pfam" id="PF05987">
    <property type="entry name" value="DUF898"/>
    <property type="match status" value="1"/>
</dbReference>
<proteinExistence type="predicted"/>
<name>A0A4R6QMJ0_9BURK</name>
<protein>
    <submittedName>
        <fullName evidence="2">Uncharacterized membrane protein YjgN (DUF898 family)</fullName>
    </submittedName>
</protein>
<organism evidence="2 3">
    <name type="scientific">Roseateles toxinivorans</name>
    <dbReference type="NCBI Taxonomy" id="270368"/>
    <lineage>
        <taxon>Bacteria</taxon>
        <taxon>Pseudomonadati</taxon>
        <taxon>Pseudomonadota</taxon>
        <taxon>Betaproteobacteria</taxon>
        <taxon>Burkholderiales</taxon>
        <taxon>Sphaerotilaceae</taxon>
        <taxon>Roseateles</taxon>
    </lineage>
</organism>
<keyword evidence="1" id="KW-0812">Transmembrane</keyword>
<evidence type="ECO:0000256" key="1">
    <source>
        <dbReference type="SAM" id="Phobius"/>
    </source>
</evidence>
<dbReference type="InterPro" id="IPR010295">
    <property type="entry name" value="DUF898"/>
</dbReference>
<dbReference type="RefSeq" id="WP_133701465.1">
    <property type="nucleotide sequence ID" value="NZ_SNXS01000003.1"/>
</dbReference>
<feature type="transmembrane region" description="Helical" evidence="1">
    <location>
        <begin position="45"/>
        <end position="65"/>
    </location>
</feature>
<keyword evidence="3" id="KW-1185">Reference proteome</keyword>
<reference evidence="2 3" key="1">
    <citation type="submission" date="2019-03" db="EMBL/GenBank/DDBJ databases">
        <title>Genomic Encyclopedia of Type Strains, Phase IV (KMG-IV): sequencing the most valuable type-strain genomes for metagenomic binning, comparative biology and taxonomic classification.</title>
        <authorList>
            <person name="Goeker M."/>
        </authorList>
    </citation>
    <scope>NUCLEOTIDE SEQUENCE [LARGE SCALE GENOMIC DNA]</scope>
    <source>
        <strain evidence="2 3">DSM 16998</strain>
    </source>
</reference>
<dbReference type="Proteomes" id="UP000295361">
    <property type="component" value="Unassembled WGS sequence"/>
</dbReference>
<feature type="transmembrane region" description="Helical" evidence="1">
    <location>
        <begin position="250"/>
        <end position="271"/>
    </location>
</feature>
<evidence type="ECO:0000313" key="3">
    <source>
        <dbReference type="Proteomes" id="UP000295361"/>
    </source>
</evidence>
<dbReference type="InParanoid" id="A0A4R6QMJ0"/>
<keyword evidence="1" id="KW-0472">Membrane</keyword>